<keyword evidence="1" id="KW-0472">Membrane</keyword>
<evidence type="ECO:0000256" key="1">
    <source>
        <dbReference type="SAM" id="Phobius"/>
    </source>
</evidence>
<evidence type="ECO:0000259" key="2">
    <source>
        <dbReference type="Pfam" id="PF03413"/>
    </source>
</evidence>
<dbReference type="Pfam" id="PF14620">
    <property type="entry name" value="YPEB_PepSY1-2"/>
    <property type="match status" value="1"/>
</dbReference>
<dbReference type="Pfam" id="PF20769">
    <property type="entry name" value="YPEB_N"/>
    <property type="match status" value="1"/>
</dbReference>
<keyword evidence="6" id="KW-1185">Reference proteome</keyword>
<name>A0ABS4KQR5_9CLOT</name>
<feature type="transmembrane region" description="Helical" evidence="1">
    <location>
        <begin position="7"/>
        <end position="30"/>
    </location>
</feature>
<dbReference type="Proteomes" id="UP001519307">
    <property type="component" value="Unassembled WGS sequence"/>
</dbReference>
<accession>A0ABS4KQR5</accession>
<keyword evidence="1" id="KW-0812">Transmembrane</keyword>
<evidence type="ECO:0000259" key="3">
    <source>
        <dbReference type="Pfam" id="PF14620"/>
    </source>
</evidence>
<dbReference type="NCBIfam" id="TIGR02889">
    <property type="entry name" value="spore_YpeB"/>
    <property type="match status" value="1"/>
</dbReference>
<comment type="caution">
    <text evidence="5">The sequence shown here is derived from an EMBL/GenBank/DDBJ whole genome shotgun (WGS) entry which is preliminary data.</text>
</comment>
<gene>
    <name evidence="5" type="ORF">J2Z42_001032</name>
</gene>
<keyword evidence="1" id="KW-1133">Transmembrane helix</keyword>
<dbReference type="Pfam" id="PF03413">
    <property type="entry name" value="PepSY"/>
    <property type="match status" value="1"/>
</dbReference>
<dbReference type="RefSeq" id="WP_209701464.1">
    <property type="nucleotide sequence ID" value="NZ_JAGGLM010000004.1"/>
</dbReference>
<sequence length="456" mass="51555">MRTFKKSIIYTAIVILIIVFSSTFAVLMTLERNDYRNYLQAEYGKSMYELIDAVKNIRVNLAKAEVVGSREQGIVVFEEIFRYSAIAGDKLHSLPVSQQDISNTSKFLSQVGDFCYNLGSSSSKGVQLTDKDYSNMERLKKESINLEDELSNASNNINQGKVKWGEIRKKVTGVLARNDADSAESEFKNIQKQVVQYPALIYDGPFSDNTLEINPKVNSKKEVSQKQAEKVARKTIGNNKISNLKTENLTEKGNIKVYRFTANLKSNNGKKENAICEVSKNGGNILYLINDRVINNSSINMDKAVDTGEKYLIDLGYKGMVPTYTLRYGNEAVISYVYKQNNIIMYPDQIKLKVALDNGEVVGVESEKYLVAHEDSRNIEQPKISLSAAKQRVGKRLRIIGEKLVIIPTENNKEVLCYEFSGNYNEDKFKVYINAYTGYEERIIQIINTPNGQLTM</sequence>
<evidence type="ECO:0000313" key="6">
    <source>
        <dbReference type="Proteomes" id="UP001519307"/>
    </source>
</evidence>
<dbReference type="InterPro" id="IPR025711">
    <property type="entry name" value="PepSY"/>
</dbReference>
<evidence type="ECO:0000313" key="5">
    <source>
        <dbReference type="EMBL" id="MBP2032367.1"/>
    </source>
</evidence>
<reference evidence="5 6" key="1">
    <citation type="submission" date="2021-03" db="EMBL/GenBank/DDBJ databases">
        <title>Genomic Encyclopedia of Type Strains, Phase IV (KMG-IV): sequencing the most valuable type-strain genomes for metagenomic binning, comparative biology and taxonomic classification.</title>
        <authorList>
            <person name="Goeker M."/>
        </authorList>
    </citation>
    <scope>NUCLEOTIDE SEQUENCE [LARGE SCALE GENOMIC DNA]</scope>
    <source>
        <strain evidence="5 6">DSM 28783</strain>
    </source>
</reference>
<evidence type="ECO:0000259" key="4">
    <source>
        <dbReference type="Pfam" id="PF20769"/>
    </source>
</evidence>
<proteinExistence type="predicted"/>
<protein>
    <submittedName>
        <fullName evidence="5">Germination protein YpeB</fullName>
    </submittedName>
</protein>
<dbReference type="InterPro" id="IPR014239">
    <property type="entry name" value="YpeB_PepSY1-2"/>
</dbReference>
<dbReference type="InterPro" id="IPR048402">
    <property type="entry name" value="YpeB_N"/>
</dbReference>
<organism evidence="5 6">
    <name type="scientific">Clostridium algifaecis</name>
    <dbReference type="NCBI Taxonomy" id="1472040"/>
    <lineage>
        <taxon>Bacteria</taxon>
        <taxon>Bacillati</taxon>
        <taxon>Bacillota</taxon>
        <taxon>Clostridia</taxon>
        <taxon>Eubacteriales</taxon>
        <taxon>Clostridiaceae</taxon>
        <taxon>Clostridium</taxon>
    </lineage>
</organism>
<feature type="domain" description="PepSY" evidence="2">
    <location>
        <begin position="383"/>
        <end position="438"/>
    </location>
</feature>
<feature type="domain" description="Sporulation protein YpeB N-terminal" evidence="4">
    <location>
        <begin position="31"/>
        <end position="166"/>
    </location>
</feature>
<dbReference type="EMBL" id="JAGGLM010000004">
    <property type="protein sequence ID" value="MBP2032367.1"/>
    <property type="molecule type" value="Genomic_DNA"/>
</dbReference>
<feature type="domain" description="Sporulation protein YpeB PepSY1 and PepSY2" evidence="3">
    <location>
        <begin position="185"/>
        <end position="379"/>
    </location>
</feature>